<name>A0A1X9MBT7_9BACI</name>
<sequence>MQVEKSVKKDQSKRGRPLDLSRNKVILEATLDLLAQTGYDALTIEAVANYAKVGKATIYRRWSSKVDLVIDAASLINPNETLLERVDRSQGLREQLIQLICISFQHEQKVHQHALSAIGAAMAHNKELEEKLHIDINRRHQKAIKTIISPFLKEGHHLNTKDLELLSDLGPALFIYRSFGVHKPFNKEYIEQIIDKLMLPMLETVIK</sequence>
<dbReference type="SUPFAM" id="SSF48498">
    <property type="entry name" value="Tetracyclin repressor-like, C-terminal domain"/>
    <property type="match status" value="1"/>
</dbReference>
<feature type="DNA-binding region" description="H-T-H motif" evidence="2">
    <location>
        <begin position="43"/>
        <end position="62"/>
    </location>
</feature>
<evidence type="ECO:0000259" key="3">
    <source>
        <dbReference type="PROSITE" id="PS50977"/>
    </source>
</evidence>
<dbReference type="KEGG" id="bkw:BkAM31D_14085"/>
<dbReference type="Gene3D" id="1.10.10.60">
    <property type="entry name" value="Homeodomain-like"/>
    <property type="match status" value="1"/>
</dbReference>
<dbReference type="AlphaFoldDB" id="A0A1X9MBT7"/>
<dbReference type="EMBL" id="CP020814">
    <property type="protein sequence ID" value="ARK30876.1"/>
    <property type="molecule type" value="Genomic_DNA"/>
</dbReference>
<feature type="domain" description="HTH tetR-type" evidence="3">
    <location>
        <begin position="20"/>
        <end position="80"/>
    </location>
</feature>
<dbReference type="RefSeq" id="WP_066149889.1">
    <property type="nucleotide sequence ID" value="NZ_CP020814.1"/>
</dbReference>
<dbReference type="Pfam" id="PF00440">
    <property type="entry name" value="TetR_N"/>
    <property type="match status" value="1"/>
</dbReference>
<accession>A0A1X9MBT7</accession>
<keyword evidence="1 2" id="KW-0238">DNA-binding</keyword>
<dbReference type="InterPro" id="IPR001647">
    <property type="entry name" value="HTH_TetR"/>
</dbReference>
<dbReference type="GO" id="GO:0000976">
    <property type="term" value="F:transcription cis-regulatory region binding"/>
    <property type="evidence" value="ECO:0007669"/>
    <property type="project" value="TreeGrafter"/>
</dbReference>
<evidence type="ECO:0000256" key="2">
    <source>
        <dbReference type="PROSITE-ProRule" id="PRU00335"/>
    </source>
</evidence>
<dbReference type="GO" id="GO:0003700">
    <property type="term" value="F:DNA-binding transcription factor activity"/>
    <property type="evidence" value="ECO:0007669"/>
    <property type="project" value="TreeGrafter"/>
</dbReference>
<evidence type="ECO:0000256" key="1">
    <source>
        <dbReference type="ARBA" id="ARBA00023125"/>
    </source>
</evidence>
<dbReference type="PANTHER" id="PTHR30055:SF148">
    <property type="entry name" value="TETR-FAMILY TRANSCRIPTIONAL REGULATOR"/>
    <property type="match status" value="1"/>
</dbReference>
<evidence type="ECO:0000313" key="4">
    <source>
        <dbReference type="EMBL" id="ARK30876.1"/>
    </source>
</evidence>
<evidence type="ECO:0000313" key="5">
    <source>
        <dbReference type="Proteomes" id="UP000193006"/>
    </source>
</evidence>
<dbReference type="PROSITE" id="PS01081">
    <property type="entry name" value="HTH_TETR_1"/>
    <property type="match status" value="1"/>
</dbReference>
<dbReference type="Proteomes" id="UP000193006">
    <property type="component" value="Chromosome"/>
</dbReference>
<organism evidence="4 5">
    <name type="scientific">Halalkalibacter krulwichiae</name>
    <dbReference type="NCBI Taxonomy" id="199441"/>
    <lineage>
        <taxon>Bacteria</taxon>
        <taxon>Bacillati</taxon>
        <taxon>Bacillota</taxon>
        <taxon>Bacilli</taxon>
        <taxon>Bacillales</taxon>
        <taxon>Bacillaceae</taxon>
        <taxon>Halalkalibacter</taxon>
    </lineage>
</organism>
<dbReference type="PRINTS" id="PR00455">
    <property type="entry name" value="HTHTETR"/>
</dbReference>
<dbReference type="Gene3D" id="1.10.357.10">
    <property type="entry name" value="Tetracycline Repressor, domain 2"/>
    <property type="match status" value="1"/>
</dbReference>
<protein>
    <submittedName>
        <fullName evidence="4">Bacterial regulatory proteins, tetR family</fullName>
    </submittedName>
</protein>
<dbReference type="SUPFAM" id="SSF46689">
    <property type="entry name" value="Homeodomain-like"/>
    <property type="match status" value="1"/>
</dbReference>
<dbReference type="InterPro" id="IPR009057">
    <property type="entry name" value="Homeodomain-like_sf"/>
</dbReference>
<dbReference type="InterPro" id="IPR023772">
    <property type="entry name" value="DNA-bd_HTH_TetR-type_CS"/>
</dbReference>
<dbReference type="InterPro" id="IPR036271">
    <property type="entry name" value="Tet_transcr_reg_TetR-rel_C_sf"/>
</dbReference>
<dbReference type="PANTHER" id="PTHR30055">
    <property type="entry name" value="HTH-TYPE TRANSCRIPTIONAL REGULATOR RUTR"/>
    <property type="match status" value="1"/>
</dbReference>
<dbReference type="InterPro" id="IPR050109">
    <property type="entry name" value="HTH-type_TetR-like_transc_reg"/>
</dbReference>
<reference evidence="4 5" key="1">
    <citation type="submission" date="2017-04" db="EMBL/GenBank/DDBJ databases">
        <title>Bacillus krulwichiae AM31D Genome sequencing and assembly.</title>
        <authorList>
            <person name="Krulwich T.A."/>
            <person name="Anastor L."/>
            <person name="Ehrlich R."/>
            <person name="Ehrlich G.D."/>
            <person name="Janto B."/>
        </authorList>
    </citation>
    <scope>NUCLEOTIDE SEQUENCE [LARGE SCALE GENOMIC DNA]</scope>
    <source>
        <strain evidence="4 5">AM31D</strain>
    </source>
</reference>
<dbReference type="STRING" id="199441.BkAM31D_14085"/>
<proteinExistence type="predicted"/>
<keyword evidence="5" id="KW-1185">Reference proteome</keyword>
<dbReference type="PROSITE" id="PS50977">
    <property type="entry name" value="HTH_TETR_2"/>
    <property type="match status" value="1"/>
</dbReference>
<gene>
    <name evidence="4" type="ORF">BkAM31D_14085</name>
</gene>